<organism evidence="3 4">
    <name type="scientific">Trachymyrmex septentrionalis</name>
    <dbReference type="NCBI Taxonomy" id="34720"/>
    <lineage>
        <taxon>Eukaryota</taxon>
        <taxon>Metazoa</taxon>
        <taxon>Ecdysozoa</taxon>
        <taxon>Arthropoda</taxon>
        <taxon>Hexapoda</taxon>
        <taxon>Insecta</taxon>
        <taxon>Pterygota</taxon>
        <taxon>Neoptera</taxon>
        <taxon>Endopterygota</taxon>
        <taxon>Hymenoptera</taxon>
        <taxon>Apocrita</taxon>
        <taxon>Aculeata</taxon>
        <taxon>Formicoidea</taxon>
        <taxon>Formicidae</taxon>
        <taxon>Myrmicinae</taxon>
        <taxon>Trachymyrmex</taxon>
    </lineage>
</organism>
<dbReference type="STRING" id="34720.A0A151JZD8"/>
<evidence type="ECO:0000313" key="3">
    <source>
        <dbReference type="EMBL" id="KYN41962.1"/>
    </source>
</evidence>
<feature type="region of interest" description="Disordered" evidence="1">
    <location>
        <begin position="1"/>
        <end position="32"/>
    </location>
</feature>
<dbReference type="EMBL" id="KQ981397">
    <property type="protein sequence ID" value="KYN41962.1"/>
    <property type="molecule type" value="Genomic_DNA"/>
</dbReference>
<dbReference type="PANTHER" id="PTHR35374">
    <property type="entry name" value="CYCLIN-DEPENDENT KINASE 11A-LIKE"/>
    <property type="match status" value="1"/>
</dbReference>
<dbReference type="Proteomes" id="UP000078541">
    <property type="component" value="Unassembled WGS sequence"/>
</dbReference>
<sequence length="181" mass="20945">MTKPNMTYADVTSRQPKQTGINSEGAYPVNQNKTNTCENVNNYKLEEMMLQLMTRMDTILNLLTSLVNSREQLIADTKAYFEGLTTTHIIPSLYELIFKRISDDALYTENDMHKYKSMLLVTNAHKHKYHSQGRLLSNREYKYKHVIAPLMLNTFKKQKKKSGKGLPHAMTLNDNAINYVH</sequence>
<gene>
    <name evidence="3" type="ORF">ALC56_03613</name>
</gene>
<evidence type="ECO:0000259" key="2">
    <source>
        <dbReference type="Pfam" id="PF26634"/>
    </source>
</evidence>
<dbReference type="InterPro" id="IPR058520">
    <property type="entry name" value="DUF8207"/>
</dbReference>
<evidence type="ECO:0000313" key="4">
    <source>
        <dbReference type="Proteomes" id="UP000078541"/>
    </source>
</evidence>
<accession>A0A151JZD8</accession>
<name>A0A151JZD8_9HYME</name>
<reference evidence="3 4" key="1">
    <citation type="submission" date="2016-03" db="EMBL/GenBank/DDBJ databases">
        <title>Trachymyrmex septentrionalis WGS genome.</title>
        <authorList>
            <person name="Nygaard S."/>
            <person name="Hu H."/>
            <person name="Boomsma J."/>
            <person name="Zhang G."/>
        </authorList>
    </citation>
    <scope>NUCLEOTIDE SEQUENCE [LARGE SCALE GENOMIC DNA]</scope>
    <source>
        <strain evidence="3">Tsep2-gDNA-1</strain>
        <tissue evidence="3">Whole body</tissue>
    </source>
</reference>
<dbReference type="PANTHER" id="PTHR35374:SF1">
    <property type="entry name" value="PROTEIN KINASE DOMAIN-CONTAINING PROTEIN"/>
    <property type="match status" value="1"/>
</dbReference>
<protein>
    <recommendedName>
        <fullName evidence="2">DUF8207 domain-containing protein</fullName>
    </recommendedName>
</protein>
<evidence type="ECO:0000256" key="1">
    <source>
        <dbReference type="SAM" id="MobiDB-lite"/>
    </source>
</evidence>
<dbReference type="AlphaFoldDB" id="A0A151JZD8"/>
<proteinExistence type="predicted"/>
<feature type="domain" description="DUF8207" evidence="2">
    <location>
        <begin position="89"/>
        <end position="151"/>
    </location>
</feature>
<keyword evidence="4" id="KW-1185">Reference proteome</keyword>
<dbReference type="Pfam" id="PF26634">
    <property type="entry name" value="DUF8207"/>
    <property type="match status" value="1"/>
</dbReference>
<feature type="compositionally biased region" description="Polar residues" evidence="1">
    <location>
        <begin position="10"/>
        <end position="22"/>
    </location>
</feature>